<evidence type="ECO:0000313" key="1">
    <source>
        <dbReference type="EMBL" id="KAH6928692.1"/>
    </source>
</evidence>
<organism evidence="1 2">
    <name type="scientific">Hyalomma asiaticum</name>
    <name type="common">Tick</name>
    <dbReference type="NCBI Taxonomy" id="266040"/>
    <lineage>
        <taxon>Eukaryota</taxon>
        <taxon>Metazoa</taxon>
        <taxon>Ecdysozoa</taxon>
        <taxon>Arthropoda</taxon>
        <taxon>Chelicerata</taxon>
        <taxon>Arachnida</taxon>
        <taxon>Acari</taxon>
        <taxon>Parasitiformes</taxon>
        <taxon>Ixodida</taxon>
        <taxon>Ixodoidea</taxon>
        <taxon>Ixodidae</taxon>
        <taxon>Hyalomminae</taxon>
        <taxon>Hyalomma</taxon>
    </lineage>
</organism>
<reference evidence="1" key="1">
    <citation type="submission" date="2020-05" db="EMBL/GenBank/DDBJ databases">
        <title>Large-scale comparative analyses of tick genomes elucidate their genetic diversity and vector capacities.</title>
        <authorList>
            <person name="Jia N."/>
            <person name="Wang J."/>
            <person name="Shi W."/>
            <person name="Du L."/>
            <person name="Sun Y."/>
            <person name="Zhan W."/>
            <person name="Jiang J."/>
            <person name="Wang Q."/>
            <person name="Zhang B."/>
            <person name="Ji P."/>
            <person name="Sakyi L.B."/>
            <person name="Cui X."/>
            <person name="Yuan T."/>
            <person name="Jiang B."/>
            <person name="Yang W."/>
            <person name="Lam T.T.-Y."/>
            <person name="Chang Q."/>
            <person name="Ding S."/>
            <person name="Wang X."/>
            <person name="Zhu J."/>
            <person name="Ruan X."/>
            <person name="Zhao L."/>
            <person name="Wei J."/>
            <person name="Que T."/>
            <person name="Du C."/>
            <person name="Cheng J."/>
            <person name="Dai P."/>
            <person name="Han X."/>
            <person name="Huang E."/>
            <person name="Gao Y."/>
            <person name="Liu J."/>
            <person name="Shao H."/>
            <person name="Ye R."/>
            <person name="Li L."/>
            <person name="Wei W."/>
            <person name="Wang X."/>
            <person name="Wang C."/>
            <person name="Yang T."/>
            <person name="Huo Q."/>
            <person name="Li W."/>
            <person name="Guo W."/>
            <person name="Chen H."/>
            <person name="Zhou L."/>
            <person name="Ni X."/>
            <person name="Tian J."/>
            <person name="Zhou Y."/>
            <person name="Sheng Y."/>
            <person name="Liu T."/>
            <person name="Pan Y."/>
            <person name="Xia L."/>
            <person name="Li J."/>
            <person name="Zhao F."/>
            <person name="Cao W."/>
        </authorList>
    </citation>
    <scope>NUCLEOTIDE SEQUENCE</scope>
    <source>
        <strain evidence="1">Hyas-2018</strain>
    </source>
</reference>
<keyword evidence="2" id="KW-1185">Reference proteome</keyword>
<accession>A0ACB7S3M7</accession>
<evidence type="ECO:0000313" key="2">
    <source>
        <dbReference type="Proteomes" id="UP000821845"/>
    </source>
</evidence>
<name>A0ACB7S3M7_HYAAI</name>
<proteinExistence type="predicted"/>
<comment type="caution">
    <text evidence="1">The sequence shown here is derived from an EMBL/GenBank/DDBJ whole genome shotgun (WGS) entry which is preliminary data.</text>
</comment>
<dbReference type="EMBL" id="CM023486">
    <property type="protein sequence ID" value="KAH6928692.1"/>
    <property type="molecule type" value="Genomic_DNA"/>
</dbReference>
<gene>
    <name evidence="1" type="ORF">HPB50_018635</name>
</gene>
<protein>
    <submittedName>
        <fullName evidence="1">Uncharacterized protein</fullName>
    </submittedName>
</protein>
<dbReference type="Proteomes" id="UP000821845">
    <property type="component" value="Chromosome 6"/>
</dbReference>
<sequence>MIRGLWIYVLMTTGWHGSESGKSRLSYNHLTAHPATQRYISTVPRVALTAAIEAPKLQPFSFPGSVKPGSRISAMCWTTSGSHQVTMSWLKDGNDLSTAKNVFVETKRGLSTILIEPVEVSNAGNYTCIAKNRAGFDSYTAVLDVQAPPSWKKTPGDVRVNIGDRAIFECLASGSPAPKISWRKEGSVINLISSSNGSLLIDDVSIDDAGQYICEADNGIVPTVTHGFTVTVNAPPRIKPFSFPKVASKGEKISVVCLVSEGTLPFSFSWSKDGKELQTTDNVQVKAEHQYSVIFINSVDERSAGNYTCIVKNIFGFDSYSAYLDVEAPPRIKPFSFLKVASKGEKVSIICLVSEGTPPFSFSWSKEGKELQTTENVKVKAEPEYSVAFINSVDEKSAGNYTCIVKNIYGFDSYSAYLDVEAPPVLKKTTPDTNVVQGGSVTLTCHATGSPKPTVKWSKPPGTAGEGASPTDNARMQASPNGTLFIEEVTAEDAGKYTCTAQNAIGSVSHSMYLHVRAPPKIKPFSFAKVASKGEKISILCLVTEGTPPFSFSWSKDGKEVQTTESVKVRTESDYSLTIISSIDERSAGNYTCIVKNIFGFDTHSAYLDVEAPPVFKKTTADTNVVQGGSVVLTCHATGSPKPTVQWSRSSGGAGEVVLSAAADSRIRAFPNGTVLIDDVTAEDAGKYTCKAHNGIGSVSHSLYLHVREVAPAIQQIVASSKVNAGEKATAACLLKRGSEPMTFQWLRNNVDASLLPNVRVLRFEDYLLLVIDPASAESSGNYTCAATNAFGSDAQTAHIEVSVPPAWKKVPGDTEVREGGNRSFQCIAFGSPKPNVTWSKKEESRDGWMRLRADSRFSFEGSTMTIVDLQLSDTGTYSCVASNGVGQGITATFQLRVNDAPVVTPFSFPTDLSEGSSAQVFCAISKGALPVYFTWLKDGKTVSGDNVKVTTSERFSVLQVLQVSAADVGNYTCFAKNLQGSDSYSVKLEVRAPPRWLRVPTDVSALLGSEAKLSCPVAGYPTPKVTWSKMADGNRARLEASQSVTLDPNGVLVLHSVRPQDRGVYLCEADNGVGEPIANRVRLALNVPARFEEKSTVVTARRTEVTRMKCQATGDQPLSIAWSKGSVKLDKRTSARYEVFETLTPDGLISELVIRDTDRSDGALYTCHTQNKYGKDDRKVKLIVQEVPGPPQDVRLKDVWSRSASVSWSPSYSGNSPISKYIVQYWRDHGT</sequence>